<organism evidence="5 6">
    <name type="scientific">Azorhizobium caulinodans (strain ATCC 43989 / DSM 5975 / JCM 20966 / LMG 6465 / NBRC 14845 / NCIMB 13405 / ORS 571)</name>
    <dbReference type="NCBI Taxonomy" id="438753"/>
    <lineage>
        <taxon>Bacteria</taxon>
        <taxon>Pseudomonadati</taxon>
        <taxon>Pseudomonadota</taxon>
        <taxon>Alphaproteobacteria</taxon>
        <taxon>Hyphomicrobiales</taxon>
        <taxon>Xanthobacteraceae</taxon>
        <taxon>Azorhizobium</taxon>
    </lineage>
</organism>
<sequence>MPRVKRTLPGFDLAAALSGAQVDRALPIGPQVYDVLRRLIVLSRLPSGAPLHEADIAAALGISRTPVRAAFQQLALEGLVNTWPQVGSVVAAVDRAKIEEGLIIRRALEGEVVRLLCAGAPDWARLDALMAAQAAAVGANDADAFFAADEAFHAALADMAGVPQAWRLLQAVKAHIDRVRLLVTRRQPDRFHAAFAEHQAVLDAVRRRDPEEAAARMAHHVEAVRGSLHLLGVVATG</sequence>
<dbReference type="STRING" id="438753.AZC_2767"/>
<reference evidence="6" key="2">
    <citation type="submission" date="2007-04" db="EMBL/GenBank/DDBJ databases">
        <title>Complete genome sequence of the nitrogen-fixing bacterium Azorhizobium caulinodans ORS571.</title>
        <authorList>
            <person name="Lee K.B."/>
            <person name="Backer P.D."/>
            <person name="Aono T."/>
            <person name="Liu C.T."/>
            <person name="Suzuki S."/>
            <person name="Suzuki T."/>
            <person name="Kaneko T."/>
            <person name="Yamada M."/>
            <person name="Tabata S."/>
            <person name="Kupfer D.M."/>
            <person name="Najar F.Z."/>
            <person name="Wiley G.B."/>
            <person name="Roe B."/>
            <person name="Binnewies T."/>
            <person name="Ussery D."/>
            <person name="Vereecke D."/>
            <person name="Gevers D."/>
            <person name="Holsters M."/>
            <person name="Oyaizu H."/>
        </authorList>
    </citation>
    <scope>NUCLEOTIDE SEQUENCE [LARGE SCALE GENOMIC DNA]</scope>
    <source>
        <strain evidence="6">ATCC 43989 / DSM 5975 / JCM 20966 / LMG 6465 / NBRC 14845 / NCIMB 13405 / ORS 571</strain>
    </source>
</reference>
<dbReference type="HOGENOM" id="CLU_017584_5_2_5"/>
<dbReference type="SUPFAM" id="SSF46785">
    <property type="entry name" value="Winged helix' DNA-binding domain"/>
    <property type="match status" value="1"/>
</dbReference>
<dbReference type="AlphaFoldDB" id="A8I9B4"/>
<feature type="domain" description="HTH gntR-type" evidence="4">
    <location>
        <begin position="26"/>
        <end position="93"/>
    </location>
</feature>
<dbReference type="PANTHER" id="PTHR43537">
    <property type="entry name" value="TRANSCRIPTIONAL REGULATOR, GNTR FAMILY"/>
    <property type="match status" value="1"/>
</dbReference>
<keyword evidence="6" id="KW-1185">Reference proteome</keyword>
<protein>
    <submittedName>
        <fullName evidence="5">Transcriptional regulator</fullName>
    </submittedName>
</protein>
<evidence type="ECO:0000256" key="2">
    <source>
        <dbReference type="ARBA" id="ARBA00023125"/>
    </source>
</evidence>
<keyword evidence="3" id="KW-0804">Transcription</keyword>
<name>A8I9B4_AZOC5</name>
<evidence type="ECO:0000256" key="3">
    <source>
        <dbReference type="ARBA" id="ARBA00023163"/>
    </source>
</evidence>
<dbReference type="InterPro" id="IPR036388">
    <property type="entry name" value="WH-like_DNA-bd_sf"/>
</dbReference>
<dbReference type="SMART" id="SM00345">
    <property type="entry name" value="HTH_GNTR"/>
    <property type="match status" value="1"/>
</dbReference>
<dbReference type="SMART" id="SM00895">
    <property type="entry name" value="FCD"/>
    <property type="match status" value="1"/>
</dbReference>
<reference evidence="5 6" key="6">
    <citation type="journal article" date="2011" name="Appl. Environ. Microbiol.">
        <title>Involvement of the azorhizobial chromosome partition gene (parA) in the onset of bacteroid differentiation during Sesbania rostrata stem nodule development.</title>
        <authorList>
            <person name="Liu CT."/>
            <person name="Lee KB."/>
            <person name="Wang YS."/>
            <person name="Peng MH."/>
            <person name="Lee KT."/>
            <person name="Suzuki S."/>
            <person name="Suzuki T."/>
            <person name="Oyaizu H."/>
        </authorList>
    </citation>
    <scope>NUCLEOTIDE SEQUENCE [LARGE SCALE GENOMIC DNA]</scope>
    <source>
        <strain evidence="6">ATCC 43989 / DSM 5975 / JCM 20966 / LMG 6465 / NBRC 14845 / NCIMB 13405 / ORS 571</strain>
    </source>
</reference>
<dbReference type="Pfam" id="PF07729">
    <property type="entry name" value="FCD"/>
    <property type="match status" value="1"/>
</dbReference>
<accession>A8I9B4</accession>
<evidence type="ECO:0000313" key="5">
    <source>
        <dbReference type="EMBL" id="BAF88765.1"/>
    </source>
</evidence>
<dbReference type="EMBL" id="AP009384">
    <property type="protein sequence ID" value="BAF88765.1"/>
    <property type="molecule type" value="Genomic_DNA"/>
</dbReference>
<reference evidence="5 6" key="3">
    <citation type="journal article" date="2008" name="BMC Genomics">
        <title>The genome of the versatile nitrogen fixer Azorhizobium caulinodans ORS571.</title>
        <authorList>
            <person name="Lee KB."/>
            <person name="Backer P.D."/>
            <person name="Aono T."/>
            <person name="Liu CT."/>
            <person name="Suzuki S."/>
            <person name="Suzuki T."/>
            <person name="Kaneko T."/>
            <person name="Yamada M."/>
            <person name="Tabata S."/>
            <person name="Kupfer D.M."/>
            <person name="Najar F.Z."/>
            <person name="Wiley G.B."/>
            <person name="Roe B."/>
            <person name="Binnewies T.T."/>
            <person name="Ussery D.W."/>
            <person name="D'Haeze W."/>
            <person name="Herder J.D."/>
            <person name="Gevers D."/>
            <person name="Vereecke D."/>
            <person name="Holsters M."/>
            <person name="Oyaizu H."/>
        </authorList>
    </citation>
    <scope>NUCLEOTIDE SEQUENCE [LARGE SCALE GENOMIC DNA]</scope>
    <source>
        <strain evidence="6">ATCC 43989 / DSM 5975 / JCM 20966 / LMG 6465 / NBRC 14845 / NCIMB 13405 / ORS 571</strain>
    </source>
</reference>
<dbReference type="CDD" id="cd07377">
    <property type="entry name" value="WHTH_GntR"/>
    <property type="match status" value="1"/>
</dbReference>
<dbReference type="RefSeq" id="WP_012171291.1">
    <property type="nucleotide sequence ID" value="NC_009937.1"/>
</dbReference>
<dbReference type="eggNOG" id="COG1802">
    <property type="taxonomic scope" value="Bacteria"/>
</dbReference>
<keyword evidence="2" id="KW-0238">DNA-binding</keyword>
<evidence type="ECO:0000259" key="4">
    <source>
        <dbReference type="PROSITE" id="PS50949"/>
    </source>
</evidence>
<reference evidence="5 6" key="4">
    <citation type="journal article" date="2009" name="Appl. Environ. Microbiol.">
        <title>Comparative genome-wide transcriptional profiling of Azorhizobium caulinodans ORS571 grown under free-living and symbiotic conditions.</title>
        <authorList>
            <person name="Tsukada S."/>
            <person name="Aono T."/>
            <person name="Akiba N."/>
            <person name="Lee KB."/>
            <person name="Liu CT."/>
            <person name="Toyazaki H."/>
            <person name="Oyaizu H."/>
        </authorList>
    </citation>
    <scope>NUCLEOTIDE SEQUENCE [LARGE SCALE GENOMIC DNA]</scope>
    <source>
        <strain evidence="6">ATCC 43989 / DSM 5975 / JCM 20966 / LMG 6465 / NBRC 14845 / NCIMB 13405 / ORS 571</strain>
    </source>
</reference>
<dbReference type="InterPro" id="IPR000524">
    <property type="entry name" value="Tscrpt_reg_HTH_GntR"/>
</dbReference>
<dbReference type="InterPro" id="IPR008920">
    <property type="entry name" value="TF_FadR/GntR_C"/>
</dbReference>
<reference evidence="5 6" key="5">
    <citation type="journal article" date="2010" name="Appl. Environ. Microbiol.">
        <title>phrR-like gene praR of Azorhizobium caulinodans ORS571 is essential for symbiosis with Sesbania rostrata and is involved in expression of reb genes.</title>
        <authorList>
            <person name="Akiba N."/>
            <person name="Aono T."/>
            <person name="Toyazaki H."/>
            <person name="Sato S."/>
            <person name="Oyaizu H."/>
        </authorList>
    </citation>
    <scope>NUCLEOTIDE SEQUENCE [LARGE SCALE GENOMIC DNA]</scope>
    <source>
        <strain evidence="6">ATCC 43989 / DSM 5975 / JCM 20966 / LMG 6465 / NBRC 14845 / NCIMB 13405 / ORS 571</strain>
    </source>
</reference>
<evidence type="ECO:0000256" key="1">
    <source>
        <dbReference type="ARBA" id="ARBA00023015"/>
    </source>
</evidence>
<dbReference type="Pfam" id="PF00392">
    <property type="entry name" value="GntR"/>
    <property type="match status" value="1"/>
</dbReference>
<dbReference type="KEGG" id="azc:AZC_2767"/>
<dbReference type="InterPro" id="IPR036390">
    <property type="entry name" value="WH_DNA-bd_sf"/>
</dbReference>
<dbReference type="PROSITE" id="PS50949">
    <property type="entry name" value="HTH_GNTR"/>
    <property type="match status" value="1"/>
</dbReference>
<reference evidence="5 6" key="1">
    <citation type="journal article" date="2007" name="Appl. Environ. Microbiol.">
        <title>Rhizobial factors required for stem nodule maturation and maintenance in Sesbania rostrata-Azorhizobium caulinodans ORS571 symbiosis.</title>
        <authorList>
            <person name="Suzuki S."/>
            <person name="Aono T."/>
            <person name="Lee KB."/>
            <person name="Suzuki T."/>
            <person name="Liu CT."/>
            <person name="Miwa H."/>
            <person name="Wakao S."/>
            <person name="Iki T."/>
            <person name="Oyaizu H."/>
        </authorList>
    </citation>
    <scope>NUCLEOTIDE SEQUENCE [LARGE SCALE GENOMIC DNA]</scope>
    <source>
        <strain evidence="6">ATCC 43989 / DSM 5975 / JCM 20966 / LMG 6465 / NBRC 14845 / NCIMB 13405 / ORS 571</strain>
    </source>
</reference>
<dbReference type="PANTHER" id="PTHR43537:SF45">
    <property type="entry name" value="GNTR FAMILY REGULATORY PROTEIN"/>
    <property type="match status" value="1"/>
</dbReference>
<evidence type="ECO:0000313" key="6">
    <source>
        <dbReference type="Proteomes" id="UP000000270"/>
    </source>
</evidence>
<dbReference type="Gene3D" id="1.10.10.10">
    <property type="entry name" value="Winged helix-like DNA-binding domain superfamily/Winged helix DNA-binding domain"/>
    <property type="match status" value="1"/>
</dbReference>
<dbReference type="Proteomes" id="UP000000270">
    <property type="component" value="Chromosome"/>
</dbReference>
<dbReference type="GO" id="GO:0003700">
    <property type="term" value="F:DNA-binding transcription factor activity"/>
    <property type="evidence" value="ECO:0007669"/>
    <property type="project" value="InterPro"/>
</dbReference>
<dbReference type="SUPFAM" id="SSF48008">
    <property type="entry name" value="GntR ligand-binding domain-like"/>
    <property type="match status" value="1"/>
</dbReference>
<dbReference type="GO" id="GO:0003677">
    <property type="term" value="F:DNA binding"/>
    <property type="evidence" value="ECO:0007669"/>
    <property type="project" value="UniProtKB-KW"/>
</dbReference>
<dbReference type="Gene3D" id="1.20.120.530">
    <property type="entry name" value="GntR ligand-binding domain-like"/>
    <property type="match status" value="1"/>
</dbReference>
<keyword evidence="1" id="KW-0805">Transcription regulation</keyword>
<dbReference type="InterPro" id="IPR011711">
    <property type="entry name" value="GntR_C"/>
</dbReference>
<gene>
    <name evidence="5" type="primary">gntR</name>
    <name evidence="5" type="ordered locus">AZC_2767</name>
</gene>
<proteinExistence type="predicted"/>